<feature type="domain" description="Tetrapyrrole biosynthesis uroporphyrinogen III synthase" evidence="3">
    <location>
        <begin position="21"/>
        <end position="255"/>
    </location>
</feature>
<dbReference type="AlphaFoldDB" id="A0AA45BE78"/>
<dbReference type="InterPro" id="IPR036108">
    <property type="entry name" value="4pyrrol_syn_uPrphyn_synt_sf"/>
</dbReference>
<proteinExistence type="predicted"/>
<evidence type="ECO:0000313" key="4">
    <source>
        <dbReference type="EMBL" id="PRH41456.1"/>
    </source>
</evidence>
<dbReference type="InterPro" id="IPR007470">
    <property type="entry name" value="HemX"/>
</dbReference>
<dbReference type="Proteomes" id="UP000237632">
    <property type="component" value="Unassembled WGS sequence"/>
</dbReference>
<reference evidence="4 5" key="1">
    <citation type="submission" date="2018-03" db="EMBL/GenBank/DDBJ databases">
        <authorList>
            <person name="Nguyen K."/>
            <person name="Fouts D."/>
            <person name="Sutton G."/>
        </authorList>
    </citation>
    <scope>NUCLEOTIDE SEQUENCE [LARGE SCALE GENOMIC DNA]</scope>
    <source>
        <strain evidence="4 5">AU3578</strain>
    </source>
</reference>
<dbReference type="NCBIfam" id="NF005411">
    <property type="entry name" value="PRK06975.1"/>
    <property type="match status" value="1"/>
</dbReference>
<dbReference type="Gene3D" id="3.40.50.10090">
    <property type="match status" value="2"/>
</dbReference>
<feature type="region of interest" description="Disordered" evidence="2">
    <location>
        <begin position="279"/>
        <end position="319"/>
    </location>
</feature>
<evidence type="ECO:0000256" key="2">
    <source>
        <dbReference type="SAM" id="MobiDB-lite"/>
    </source>
</evidence>
<evidence type="ECO:0000256" key="1">
    <source>
        <dbReference type="SAM" id="Coils"/>
    </source>
</evidence>
<keyword evidence="1" id="KW-0175">Coiled coil</keyword>
<comment type="caution">
    <text evidence="4">The sequence shown here is derived from an EMBL/GenBank/DDBJ whole genome shotgun (WGS) entry which is preliminary data.</text>
</comment>
<accession>A0AA45BE78</accession>
<dbReference type="RefSeq" id="WP_014723455.1">
    <property type="nucleotide sequence ID" value="NZ_CADFFR010000039.1"/>
</dbReference>
<sequence length="665" mass="69901">MAGGARAFTAVLTRPDGQSAALAAQLADAGCDVLEFPLIDIAPLDDPAPLVAAFATLADYALVIFVSPNAIDRALAHYGAIWPNALPVGVVGPGSVAALARHGIAAPAHRVIAPQAGADGGVPRYDSESLFACIEAAFGGAQALAGKRVLIVRGDGGREWLAERLREAGAEVTLVAAYRRVVPEPRVGAWERVHALLAGAPHAWLITSSEGVRNLHELARTHLNDAEIDALKHARLLAPHPRIEQTARALGFDRITLTGAGDERIVRAFRTMADEAVQPATAAPVTKRMTDTNDSKSVASQPAAASAPPRSPSYVASEPPARRGGSAALWFVIVVLGCAAGVGGYALNRKVDRLDASFVARQKSLDAQTAELRTKTEQALTGTHQVDTQLAQLDGKLADAQSAQQALQQQYQDLSRNRDAWMLEEVDQMLSSASQQLQLTGNTQLALIALQNADARLATSQSAQAVTVRKALAQDIEKLKAAPSADLTGLAIKLDDAIAKIDALPLSGEAIVAHAAPKAAPSAAAPSAAASSAAPAAVAGEPRWKVWWHDFSAGLGQQLKGLVQVRRIDNADAMLASPDQGYFVRENVKLRLLTARLSLLARNDAAMKSDLHAAQASLGKYFDQASKDTQSVEDLLKQVDGASLTVAVPNLNTSLNAVQQFKSRG</sequence>
<dbReference type="PANTHER" id="PTHR38043:SF1">
    <property type="entry name" value="PROTEIN HEMX"/>
    <property type="match status" value="1"/>
</dbReference>
<dbReference type="CDD" id="cd06578">
    <property type="entry name" value="HemD"/>
    <property type="match status" value="1"/>
</dbReference>
<dbReference type="PANTHER" id="PTHR38043">
    <property type="entry name" value="PROTEIN HEMX"/>
    <property type="match status" value="1"/>
</dbReference>
<evidence type="ECO:0000313" key="5">
    <source>
        <dbReference type="Proteomes" id="UP000237632"/>
    </source>
</evidence>
<name>A0AA45BE78_BURVI</name>
<dbReference type="InterPro" id="IPR003754">
    <property type="entry name" value="4pyrrol_synth_uPrphyn_synth"/>
</dbReference>
<feature type="coiled-coil region" evidence="1">
    <location>
        <begin position="390"/>
        <end position="424"/>
    </location>
</feature>
<dbReference type="GO" id="GO:0033014">
    <property type="term" value="P:tetrapyrrole biosynthetic process"/>
    <property type="evidence" value="ECO:0007669"/>
    <property type="project" value="InterPro"/>
</dbReference>
<feature type="compositionally biased region" description="Low complexity" evidence="2">
    <location>
        <begin position="297"/>
        <end position="317"/>
    </location>
</feature>
<dbReference type="EMBL" id="PVHK01000106">
    <property type="protein sequence ID" value="PRH41456.1"/>
    <property type="molecule type" value="Genomic_DNA"/>
</dbReference>
<dbReference type="SUPFAM" id="SSF69618">
    <property type="entry name" value="HemD-like"/>
    <property type="match status" value="1"/>
</dbReference>
<protein>
    <submittedName>
        <fullName evidence="4">Fused uroporphyrinogen-III synthase HemD/membrane protein HemX</fullName>
    </submittedName>
</protein>
<dbReference type="Pfam" id="PF02602">
    <property type="entry name" value="HEM4"/>
    <property type="match status" value="1"/>
</dbReference>
<organism evidence="4 5">
    <name type="scientific">Burkholderia vietnamiensis</name>
    <dbReference type="NCBI Taxonomy" id="60552"/>
    <lineage>
        <taxon>Bacteria</taxon>
        <taxon>Pseudomonadati</taxon>
        <taxon>Pseudomonadota</taxon>
        <taxon>Betaproteobacteria</taxon>
        <taxon>Burkholderiales</taxon>
        <taxon>Burkholderiaceae</taxon>
        <taxon>Burkholderia</taxon>
        <taxon>Burkholderia cepacia complex</taxon>
    </lineage>
</organism>
<dbReference type="GO" id="GO:0004852">
    <property type="term" value="F:uroporphyrinogen-III synthase activity"/>
    <property type="evidence" value="ECO:0007669"/>
    <property type="project" value="InterPro"/>
</dbReference>
<dbReference type="Pfam" id="PF04375">
    <property type="entry name" value="HemX"/>
    <property type="match status" value="1"/>
</dbReference>
<evidence type="ECO:0000259" key="3">
    <source>
        <dbReference type="Pfam" id="PF02602"/>
    </source>
</evidence>
<gene>
    <name evidence="4" type="ORF">C6T65_14935</name>
</gene>